<evidence type="ECO:0000256" key="10">
    <source>
        <dbReference type="SAM" id="Phobius"/>
    </source>
</evidence>
<keyword evidence="11" id="KW-0732">Signal</keyword>
<evidence type="ECO:0000313" key="14">
    <source>
        <dbReference type="Proteomes" id="UP000594263"/>
    </source>
</evidence>
<feature type="chain" id="PRO_5029477285" description="Protein kinase domain-containing protein" evidence="11">
    <location>
        <begin position="26"/>
        <end position="623"/>
    </location>
</feature>
<dbReference type="InterPro" id="IPR000719">
    <property type="entry name" value="Prot_kinase_dom"/>
</dbReference>
<dbReference type="GO" id="GO:0005524">
    <property type="term" value="F:ATP binding"/>
    <property type="evidence" value="ECO:0007669"/>
    <property type="project" value="UniProtKB-KW"/>
</dbReference>
<name>A0A7N0U6R8_KALFE</name>
<evidence type="ECO:0000256" key="6">
    <source>
        <dbReference type="ARBA" id="ARBA00022840"/>
    </source>
</evidence>
<dbReference type="Gene3D" id="1.10.510.10">
    <property type="entry name" value="Transferase(Phosphotransferase) domain 1"/>
    <property type="match status" value="1"/>
</dbReference>
<keyword evidence="14" id="KW-1185">Reference proteome</keyword>
<dbReference type="InterPro" id="IPR011009">
    <property type="entry name" value="Kinase-like_dom_sf"/>
</dbReference>
<dbReference type="Proteomes" id="UP000594263">
    <property type="component" value="Unplaced"/>
</dbReference>
<feature type="compositionally biased region" description="Pro residues" evidence="9">
    <location>
        <begin position="237"/>
        <end position="247"/>
    </location>
</feature>
<feature type="region of interest" description="Disordered" evidence="9">
    <location>
        <begin position="292"/>
        <end position="318"/>
    </location>
</feature>
<evidence type="ECO:0000256" key="4">
    <source>
        <dbReference type="ARBA" id="ARBA00022737"/>
    </source>
</evidence>
<evidence type="ECO:0000313" key="13">
    <source>
        <dbReference type="EnsemblPlants" id="Kaladp0055s0503.1.v1.1"/>
    </source>
</evidence>
<dbReference type="Gene3D" id="3.30.200.20">
    <property type="entry name" value="Phosphorylase Kinase, domain 1"/>
    <property type="match status" value="1"/>
</dbReference>
<dbReference type="InterPro" id="IPR013210">
    <property type="entry name" value="LRR_N_plant-typ"/>
</dbReference>
<protein>
    <recommendedName>
        <fullName evidence="12">Protein kinase domain-containing protein</fullName>
    </recommendedName>
</protein>
<feature type="signal peptide" evidence="11">
    <location>
        <begin position="1"/>
        <end position="25"/>
    </location>
</feature>
<dbReference type="GO" id="GO:0004672">
    <property type="term" value="F:protein kinase activity"/>
    <property type="evidence" value="ECO:0007669"/>
    <property type="project" value="InterPro"/>
</dbReference>
<evidence type="ECO:0000256" key="5">
    <source>
        <dbReference type="ARBA" id="ARBA00022741"/>
    </source>
</evidence>
<feature type="domain" description="Protein kinase" evidence="12">
    <location>
        <begin position="343"/>
        <end position="607"/>
    </location>
</feature>
<reference evidence="13" key="1">
    <citation type="submission" date="2021-01" db="UniProtKB">
        <authorList>
            <consortium name="EnsemblPlants"/>
        </authorList>
    </citation>
    <scope>IDENTIFICATION</scope>
</reference>
<dbReference type="SUPFAM" id="SSF56112">
    <property type="entry name" value="Protein kinase-like (PK-like)"/>
    <property type="match status" value="1"/>
</dbReference>
<dbReference type="Pfam" id="PF07714">
    <property type="entry name" value="PK_Tyr_Ser-Thr"/>
    <property type="match status" value="1"/>
</dbReference>
<dbReference type="InterPro" id="IPR050994">
    <property type="entry name" value="At_inactive_RLKs"/>
</dbReference>
<keyword evidence="3 10" id="KW-0812">Transmembrane</keyword>
<keyword evidence="6" id="KW-0067">ATP-binding</keyword>
<evidence type="ECO:0000256" key="2">
    <source>
        <dbReference type="ARBA" id="ARBA00022614"/>
    </source>
</evidence>
<accession>A0A7N0U6R8</accession>
<dbReference type="AlphaFoldDB" id="A0A7N0U6R8"/>
<dbReference type="InterPro" id="IPR001245">
    <property type="entry name" value="Ser-Thr/Tyr_kinase_cat_dom"/>
</dbReference>
<evidence type="ECO:0000256" key="8">
    <source>
        <dbReference type="ARBA" id="ARBA00023136"/>
    </source>
</evidence>
<dbReference type="Pfam" id="PF08263">
    <property type="entry name" value="LRRNT_2"/>
    <property type="match status" value="1"/>
</dbReference>
<dbReference type="InterPro" id="IPR001611">
    <property type="entry name" value="Leu-rich_rpt"/>
</dbReference>
<evidence type="ECO:0000256" key="3">
    <source>
        <dbReference type="ARBA" id="ARBA00022692"/>
    </source>
</evidence>
<dbReference type="Gramene" id="Kaladp0055s0503.1.v1.1">
    <property type="protein sequence ID" value="Kaladp0055s0503.1.v1.1"/>
    <property type="gene ID" value="Kaladp0055s0503.v1.1"/>
</dbReference>
<evidence type="ECO:0000256" key="9">
    <source>
        <dbReference type="SAM" id="MobiDB-lite"/>
    </source>
</evidence>
<feature type="transmembrane region" description="Helical" evidence="10">
    <location>
        <begin position="263"/>
        <end position="286"/>
    </location>
</feature>
<dbReference type="Pfam" id="PF13855">
    <property type="entry name" value="LRR_8"/>
    <property type="match status" value="1"/>
</dbReference>
<keyword evidence="5" id="KW-0547">Nucleotide-binding</keyword>
<keyword evidence="8 10" id="KW-0472">Membrane</keyword>
<dbReference type="EnsemblPlants" id="Kaladp0055s0503.1.v1.1">
    <property type="protein sequence ID" value="Kaladp0055s0503.1.v1.1"/>
    <property type="gene ID" value="Kaladp0055s0503.v1.1"/>
</dbReference>
<comment type="subcellular location">
    <subcellularLocation>
        <location evidence="1">Membrane</location>
    </subcellularLocation>
</comment>
<organism evidence="13 14">
    <name type="scientific">Kalanchoe fedtschenkoi</name>
    <name type="common">Lavender scallops</name>
    <name type="synonym">South American air plant</name>
    <dbReference type="NCBI Taxonomy" id="63787"/>
    <lineage>
        <taxon>Eukaryota</taxon>
        <taxon>Viridiplantae</taxon>
        <taxon>Streptophyta</taxon>
        <taxon>Embryophyta</taxon>
        <taxon>Tracheophyta</taxon>
        <taxon>Spermatophyta</taxon>
        <taxon>Magnoliopsida</taxon>
        <taxon>eudicotyledons</taxon>
        <taxon>Gunneridae</taxon>
        <taxon>Pentapetalae</taxon>
        <taxon>Saxifragales</taxon>
        <taxon>Crassulaceae</taxon>
        <taxon>Kalanchoe</taxon>
    </lineage>
</organism>
<dbReference type="SUPFAM" id="SSF52058">
    <property type="entry name" value="L domain-like"/>
    <property type="match status" value="1"/>
</dbReference>
<dbReference type="FunFam" id="3.30.200.20:FF:000307">
    <property type="entry name" value="pollen receptor-like kinase 1"/>
    <property type="match status" value="1"/>
</dbReference>
<keyword evidence="2" id="KW-0433">Leucine-rich repeat</keyword>
<evidence type="ECO:0000259" key="12">
    <source>
        <dbReference type="PROSITE" id="PS50011"/>
    </source>
</evidence>
<dbReference type="GO" id="GO:0016020">
    <property type="term" value="C:membrane"/>
    <property type="evidence" value="ECO:0007669"/>
    <property type="project" value="UniProtKB-SubCell"/>
</dbReference>
<sequence length="623" mass="67520">MADFRIQAGFINLLFVIWVSTAVLGFRSCAEPTSDKQALIDFISRIRHISSRVRWDLSTPACNWTGVVCDSSQTYVYELRLPGVGLLGPIPPDTIGRLSLLRVLSLRSNRLSGPVPADFGNLTRLRSLYLQDNLISGSFPEGLTGLNRIDVSSNQFDGEIPASIGNMILQTLFLQKNRFSGAIPAILNTSALVGFDVSNNNLTGEIPETLSKFPESSFSGNLQLCGKPLPPCGGRTPPQPSSSPSPSPSTSGGKNSGRLKSGAIVAIAVGIIVALLLLLLLLFCFFKRRGRRGAEPSQPPMPASTAEAGESSSKEEVLREDSKHKLVFLGGEKYGFDLEDLLRASAEVLGKGSTGSSYKAELDDGTAVAVKRLKEVAAEKQEFDTQLALLGQIRHENVVKLIAYYYSKDEKLLISDYIPAGSLSSLLHGSSGSSRLPLDWITRFRIGLTAARGLHHLHTAAKTPHGNMKSFNVLITKSLEACISDYGMNSLFGPSTVPTRVTGYRAPEVQQQAELVSFKSDVYSFGVVLLELLTGKTPNEVASLGEDGIDLPRWVQSVMAEAFDAEVAGKGVEEEMAAVLQLAMKCVEAVEERRPEMWEVVRMLEMVESGEFESPLNPKEGQI</sequence>
<evidence type="ECO:0000256" key="7">
    <source>
        <dbReference type="ARBA" id="ARBA00022989"/>
    </source>
</evidence>
<dbReference type="Gene3D" id="3.80.10.10">
    <property type="entry name" value="Ribonuclease Inhibitor"/>
    <property type="match status" value="2"/>
</dbReference>
<keyword evidence="7 10" id="KW-1133">Transmembrane helix</keyword>
<dbReference type="Pfam" id="PF00560">
    <property type="entry name" value="LRR_1"/>
    <property type="match status" value="2"/>
</dbReference>
<dbReference type="PROSITE" id="PS50011">
    <property type="entry name" value="PROTEIN_KINASE_DOM"/>
    <property type="match status" value="1"/>
</dbReference>
<feature type="region of interest" description="Disordered" evidence="9">
    <location>
        <begin position="228"/>
        <end position="255"/>
    </location>
</feature>
<dbReference type="PANTHER" id="PTHR48010">
    <property type="entry name" value="OS05G0588300 PROTEIN"/>
    <property type="match status" value="1"/>
</dbReference>
<keyword evidence="4" id="KW-0677">Repeat</keyword>
<evidence type="ECO:0000256" key="11">
    <source>
        <dbReference type="SAM" id="SignalP"/>
    </source>
</evidence>
<dbReference type="PANTHER" id="PTHR48010:SF55">
    <property type="entry name" value="OS01G0607900 PROTEIN"/>
    <property type="match status" value="1"/>
</dbReference>
<dbReference type="InterPro" id="IPR032675">
    <property type="entry name" value="LRR_dom_sf"/>
</dbReference>
<evidence type="ECO:0000256" key="1">
    <source>
        <dbReference type="ARBA" id="ARBA00004370"/>
    </source>
</evidence>
<proteinExistence type="predicted"/>